<dbReference type="PANTHER" id="PTHR30086">
    <property type="entry name" value="ARGININE EXPORTER PROTEIN ARGO"/>
    <property type="match status" value="1"/>
</dbReference>
<evidence type="ECO:0000256" key="6">
    <source>
        <dbReference type="SAM" id="Phobius"/>
    </source>
</evidence>
<keyword evidence="7" id="KW-0614">Plasmid</keyword>
<comment type="subcellular location">
    <subcellularLocation>
        <location evidence="1">Cell membrane</location>
        <topology evidence="1">Multi-pass membrane protein</topology>
    </subcellularLocation>
</comment>
<geneLocation type="plasmid" evidence="8">
    <name>pdfi1</name>
</geneLocation>
<dbReference type="Pfam" id="PF01810">
    <property type="entry name" value="LysE"/>
    <property type="match status" value="1"/>
</dbReference>
<evidence type="ECO:0000313" key="7">
    <source>
        <dbReference type="EMBL" id="ASN82322.1"/>
    </source>
</evidence>
<evidence type="ECO:0000256" key="5">
    <source>
        <dbReference type="ARBA" id="ARBA00023136"/>
    </source>
</evidence>
<accession>A0A221T087</accession>
<protein>
    <submittedName>
        <fullName evidence="7">Lysine transporter LysE</fullName>
    </submittedName>
</protein>
<name>A0A221T087_9DEIO</name>
<keyword evidence="4 6" id="KW-1133">Transmembrane helix</keyword>
<organism evidence="7 8">
    <name type="scientific">Deinococcus ficus</name>
    <dbReference type="NCBI Taxonomy" id="317577"/>
    <lineage>
        <taxon>Bacteria</taxon>
        <taxon>Thermotogati</taxon>
        <taxon>Deinococcota</taxon>
        <taxon>Deinococci</taxon>
        <taxon>Deinococcales</taxon>
        <taxon>Deinococcaceae</taxon>
        <taxon>Deinococcus</taxon>
    </lineage>
</organism>
<dbReference type="Proteomes" id="UP000259030">
    <property type="component" value="Plasmid pDFI1"/>
</dbReference>
<dbReference type="GO" id="GO:0005886">
    <property type="term" value="C:plasma membrane"/>
    <property type="evidence" value="ECO:0007669"/>
    <property type="project" value="UniProtKB-SubCell"/>
</dbReference>
<dbReference type="KEGG" id="dfc:DFI_14110"/>
<evidence type="ECO:0000256" key="2">
    <source>
        <dbReference type="ARBA" id="ARBA00022475"/>
    </source>
</evidence>
<dbReference type="STRING" id="317577.GCA_000419625_02846"/>
<proteinExistence type="predicted"/>
<evidence type="ECO:0000256" key="3">
    <source>
        <dbReference type="ARBA" id="ARBA00022692"/>
    </source>
</evidence>
<feature type="transmembrane region" description="Helical" evidence="6">
    <location>
        <begin position="66"/>
        <end position="88"/>
    </location>
</feature>
<dbReference type="InterPro" id="IPR001123">
    <property type="entry name" value="LeuE-type"/>
</dbReference>
<feature type="transmembrane region" description="Helical" evidence="6">
    <location>
        <begin position="7"/>
        <end position="27"/>
    </location>
</feature>
<dbReference type="GO" id="GO:0015171">
    <property type="term" value="F:amino acid transmembrane transporter activity"/>
    <property type="evidence" value="ECO:0007669"/>
    <property type="project" value="TreeGrafter"/>
</dbReference>
<keyword evidence="8" id="KW-1185">Reference proteome</keyword>
<keyword evidence="2" id="KW-1003">Cell membrane</keyword>
<dbReference type="EMBL" id="CP021082">
    <property type="protein sequence ID" value="ASN82322.1"/>
    <property type="molecule type" value="Genomic_DNA"/>
</dbReference>
<keyword evidence="5 6" id="KW-0472">Membrane</keyword>
<evidence type="ECO:0000256" key="4">
    <source>
        <dbReference type="ARBA" id="ARBA00022989"/>
    </source>
</evidence>
<dbReference type="RefSeq" id="WP_043778846.1">
    <property type="nucleotide sequence ID" value="NZ_CP021082.1"/>
</dbReference>
<sequence>MVDVHTLTAYVFIVLGLFLIPGPAMLLTLARAASGGPRIGIGIATGLGIATGDLVHALCAVLGLSALLMTSAVAFTAVKVLGVLYLLYLGVRAFLDPPQPIDLPTVKRLGNAQAYRQGLFTEVLNPKTALFFLAFLPQFVHAERGSAALQLSVLGALFVLLSAAYTTLLAFGGGAVAGWLTRHPRAGRHQGKVVGSVYLALGLRLAFQER</sequence>
<evidence type="ECO:0000313" key="8">
    <source>
        <dbReference type="Proteomes" id="UP000259030"/>
    </source>
</evidence>
<evidence type="ECO:0000256" key="1">
    <source>
        <dbReference type="ARBA" id="ARBA00004651"/>
    </source>
</evidence>
<dbReference type="AlphaFoldDB" id="A0A221T087"/>
<keyword evidence="3 6" id="KW-0812">Transmembrane</keyword>
<dbReference type="PANTHER" id="PTHR30086:SF20">
    <property type="entry name" value="ARGININE EXPORTER PROTEIN ARGO-RELATED"/>
    <property type="match status" value="1"/>
</dbReference>
<feature type="transmembrane region" description="Helical" evidence="6">
    <location>
        <begin position="39"/>
        <end position="59"/>
    </location>
</feature>
<gene>
    <name evidence="7" type="ORF">DFI_14110</name>
</gene>
<feature type="transmembrane region" description="Helical" evidence="6">
    <location>
        <begin position="153"/>
        <end position="180"/>
    </location>
</feature>
<dbReference type="PIRSF" id="PIRSF006324">
    <property type="entry name" value="LeuE"/>
    <property type="match status" value="1"/>
</dbReference>
<reference evidence="7 8" key="1">
    <citation type="submission" date="2017-05" db="EMBL/GenBank/DDBJ databases">
        <title>The complete genome sequence of Deinococcus ficus isolated from the rhizosphere of the Ficus religiosa L. in Taiwan.</title>
        <authorList>
            <person name="Wu K.-M."/>
            <person name="Liao T.-L."/>
            <person name="Liu Y.-M."/>
            <person name="Young C.-C."/>
            <person name="Tsai S.-F."/>
        </authorList>
    </citation>
    <scope>NUCLEOTIDE SEQUENCE [LARGE SCALE GENOMIC DNA]</scope>
    <source>
        <strain evidence="7 8">CC-FR2-10</strain>
        <plasmid evidence="8">pdfi1</plasmid>
    </source>
</reference>